<dbReference type="SMART" id="SM00220">
    <property type="entry name" value="S_TKc"/>
    <property type="match status" value="1"/>
</dbReference>
<reference evidence="7 8" key="1">
    <citation type="submission" date="2024-06" db="EMBL/GenBank/DDBJ databases">
        <authorList>
            <person name="Kraege A."/>
            <person name="Thomma B."/>
        </authorList>
    </citation>
    <scope>NUCLEOTIDE SEQUENCE [LARGE SCALE GENOMIC DNA]</scope>
</reference>
<dbReference type="InterPro" id="IPR000719">
    <property type="entry name" value="Prot_kinase_dom"/>
</dbReference>
<evidence type="ECO:0000256" key="2">
    <source>
        <dbReference type="ARBA" id="ARBA00022679"/>
    </source>
</evidence>
<dbReference type="PROSITE" id="PS50011">
    <property type="entry name" value="PROTEIN_KINASE_DOM"/>
    <property type="match status" value="1"/>
</dbReference>
<evidence type="ECO:0000259" key="6">
    <source>
        <dbReference type="PROSITE" id="PS50011"/>
    </source>
</evidence>
<evidence type="ECO:0000313" key="7">
    <source>
        <dbReference type="EMBL" id="CAL5223514.1"/>
    </source>
</evidence>
<keyword evidence="2" id="KW-0808">Transferase</keyword>
<keyword evidence="1" id="KW-0723">Serine/threonine-protein kinase</keyword>
<protein>
    <submittedName>
        <fullName evidence="7">G6041 protein</fullName>
    </submittedName>
</protein>
<evidence type="ECO:0000256" key="5">
    <source>
        <dbReference type="ARBA" id="ARBA00022840"/>
    </source>
</evidence>
<dbReference type="Pfam" id="PF00069">
    <property type="entry name" value="Pkinase"/>
    <property type="match status" value="1"/>
</dbReference>
<sequence>MEFAAGGDMFDYVIRHKGTGPGEGLPEALARRFFQQLIFALDFCQRQGIANRDIKLENTLLDDNLPHPNLKLCDFGYSKNEYVDSRPKSVSGTPDYIAPEVLLNDNYDGKTADIWSCGVMLYVMMTAVLPFAKRGDDRSNNLKRLQQLFPRIVAGQYQPPRRASDACKDLLKRLLTPDPTHRISVSQIMCHPWFTVELPPGLLQRNAELGDLPVPATVQTREQIETIVKEARIMQTMGSVPSWVG</sequence>
<keyword evidence="4" id="KW-0418">Kinase</keyword>
<dbReference type="Gene3D" id="1.10.510.10">
    <property type="entry name" value="Transferase(Phosphotransferase) domain 1"/>
    <property type="match status" value="1"/>
</dbReference>
<gene>
    <name evidence="7" type="primary">g6041</name>
    <name evidence="7" type="ORF">VP750_LOCUS5173</name>
</gene>
<evidence type="ECO:0000256" key="1">
    <source>
        <dbReference type="ARBA" id="ARBA00022527"/>
    </source>
</evidence>
<accession>A0ABP1FWQ2</accession>
<keyword evidence="5" id="KW-0067">ATP-binding</keyword>
<keyword evidence="3" id="KW-0547">Nucleotide-binding</keyword>
<dbReference type="EMBL" id="CAXHTA020000008">
    <property type="protein sequence ID" value="CAL5223514.1"/>
    <property type="molecule type" value="Genomic_DNA"/>
</dbReference>
<evidence type="ECO:0000313" key="8">
    <source>
        <dbReference type="Proteomes" id="UP001497392"/>
    </source>
</evidence>
<evidence type="ECO:0000256" key="3">
    <source>
        <dbReference type="ARBA" id="ARBA00022741"/>
    </source>
</evidence>
<feature type="domain" description="Protein kinase" evidence="6">
    <location>
        <begin position="1"/>
        <end position="194"/>
    </location>
</feature>
<evidence type="ECO:0000256" key="4">
    <source>
        <dbReference type="ARBA" id="ARBA00022777"/>
    </source>
</evidence>
<proteinExistence type="predicted"/>
<dbReference type="SUPFAM" id="SSF56112">
    <property type="entry name" value="Protein kinase-like (PK-like)"/>
    <property type="match status" value="1"/>
</dbReference>
<comment type="caution">
    <text evidence="7">The sequence shown here is derived from an EMBL/GenBank/DDBJ whole genome shotgun (WGS) entry which is preliminary data.</text>
</comment>
<dbReference type="PANTHER" id="PTHR24346">
    <property type="entry name" value="MAP/MICROTUBULE AFFINITY-REGULATING KINASE"/>
    <property type="match status" value="1"/>
</dbReference>
<dbReference type="PANTHER" id="PTHR24346:SF82">
    <property type="entry name" value="KP78A-RELATED"/>
    <property type="match status" value="1"/>
</dbReference>
<dbReference type="InterPro" id="IPR011009">
    <property type="entry name" value="Kinase-like_dom_sf"/>
</dbReference>
<dbReference type="Proteomes" id="UP001497392">
    <property type="component" value="Unassembled WGS sequence"/>
</dbReference>
<organism evidence="7 8">
    <name type="scientific">Coccomyxa viridis</name>
    <dbReference type="NCBI Taxonomy" id="1274662"/>
    <lineage>
        <taxon>Eukaryota</taxon>
        <taxon>Viridiplantae</taxon>
        <taxon>Chlorophyta</taxon>
        <taxon>core chlorophytes</taxon>
        <taxon>Trebouxiophyceae</taxon>
        <taxon>Trebouxiophyceae incertae sedis</taxon>
        <taxon>Coccomyxaceae</taxon>
        <taxon>Coccomyxa</taxon>
    </lineage>
</organism>
<name>A0ABP1FWQ2_9CHLO</name>
<keyword evidence="8" id="KW-1185">Reference proteome</keyword>